<feature type="transmembrane region" description="Helical" evidence="11">
    <location>
        <begin position="99"/>
        <end position="127"/>
    </location>
</feature>
<evidence type="ECO:0000313" key="13">
    <source>
        <dbReference type="EMBL" id="QPF89272.1"/>
    </source>
</evidence>
<keyword evidence="8 11" id="KW-0472">Membrane</keyword>
<proteinExistence type="inferred from homology"/>
<dbReference type="GO" id="GO:0015297">
    <property type="term" value="F:antiporter activity"/>
    <property type="evidence" value="ECO:0007669"/>
    <property type="project" value="UniProtKB-KW"/>
</dbReference>
<dbReference type="InterPro" id="IPR004680">
    <property type="entry name" value="Cit_transptr-like_dom"/>
</dbReference>
<feature type="transmembrane region" description="Helical" evidence="11">
    <location>
        <begin position="27"/>
        <end position="46"/>
    </location>
</feature>
<evidence type="ECO:0000256" key="1">
    <source>
        <dbReference type="ARBA" id="ARBA00004141"/>
    </source>
</evidence>
<reference evidence="13 14" key="1">
    <citation type="submission" date="2020-09" db="EMBL/GenBank/DDBJ databases">
        <title>Complete genomes of bradyrhizobia occurring on native shrubby legumes in Australia.</title>
        <authorList>
            <person name="Lafay B."/>
        </authorList>
    </citation>
    <scope>NUCLEOTIDE SEQUENCE [LARGE SCALE GENOMIC DNA]</scope>
    <source>
        <strain evidence="13 14">BDV5040</strain>
    </source>
</reference>
<comment type="similarity">
    <text evidence="10">Belongs to the NhaD Na(+)/H(+) (TC 2.A.62) antiporter family.</text>
</comment>
<feature type="transmembrane region" description="Helical" evidence="11">
    <location>
        <begin position="220"/>
        <end position="239"/>
    </location>
</feature>
<evidence type="ECO:0000313" key="14">
    <source>
        <dbReference type="Proteomes" id="UP000594621"/>
    </source>
</evidence>
<evidence type="ECO:0000259" key="12">
    <source>
        <dbReference type="Pfam" id="PF03600"/>
    </source>
</evidence>
<sequence length="425" mass="45551">MLIALAAIFVAAYAAIALEHPIGINKSASALLAAGLLWTIYAMATGDPTLVGHKLDESVASTAQIVFFLIGAMTIVEVIDAHDGFEVITALIRTTSQVTLIWLIGFVTFFLSAILDNLTTTIVMISLIQKLIARRDDRLLFASLIVIAANAGGAWTVIGDVTTTMLWIGGQISPLKIMSAVFLPSLLNLLVPLAFISISLKGKTIAAPSKDNGLLAVDRFERNLMFYLGLGTLIAVPAFKAVTHLAPFMGILFGLGLLWLVGEIMHRHKDEHVRQPLTLVHALTRIDMSSVVFFVGILLAVACLEHAGLLSLLAKWLDATLGRQEIIVVVLGLLSAIIDNVPLVAATMGMYDLAHYPSDSFIWEFIAYCAGTGGSILIIGSAAGVAAMGLERIEFLWYARRIAVPALAGYLAGAVVYVAQHAWLH</sequence>
<keyword evidence="6" id="KW-0915">Sodium</keyword>
<keyword evidence="14" id="KW-1185">Reference proteome</keyword>
<dbReference type="PANTHER" id="PTHR43269:SF2">
    <property type="entry name" value="SODIUM_PROTON ANTIPORTER 1-RELATED"/>
    <property type="match status" value="1"/>
</dbReference>
<comment type="subcellular location">
    <subcellularLocation>
        <location evidence="1">Membrane</location>
        <topology evidence="1">Multi-pass membrane protein</topology>
    </subcellularLocation>
</comment>
<evidence type="ECO:0000256" key="3">
    <source>
        <dbReference type="ARBA" id="ARBA00022449"/>
    </source>
</evidence>
<keyword evidence="5 11" id="KW-1133">Transmembrane helix</keyword>
<protein>
    <submittedName>
        <fullName evidence="13">Sodium:proton antiporter NhaD</fullName>
    </submittedName>
</protein>
<feature type="transmembrane region" description="Helical" evidence="11">
    <location>
        <begin position="291"/>
        <end position="314"/>
    </location>
</feature>
<evidence type="ECO:0000256" key="9">
    <source>
        <dbReference type="ARBA" id="ARBA00023201"/>
    </source>
</evidence>
<evidence type="ECO:0000256" key="10">
    <source>
        <dbReference type="ARBA" id="ARBA00025753"/>
    </source>
</evidence>
<feature type="transmembrane region" description="Helical" evidence="11">
    <location>
        <begin position="326"/>
        <end position="353"/>
    </location>
</feature>
<feature type="transmembrane region" description="Helical" evidence="11">
    <location>
        <begin position="402"/>
        <end position="419"/>
    </location>
</feature>
<dbReference type="PANTHER" id="PTHR43269">
    <property type="entry name" value="SODIUM/PROTON ANTIPORTER 1-RELATED"/>
    <property type="match status" value="1"/>
</dbReference>
<dbReference type="EMBL" id="CP061379">
    <property type="protein sequence ID" value="QPF89272.1"/>
    <property type="molecule type" value="Genomic_DNA"/>
</dbReference>
<feature type="transmembrane region" description="Helical" evidence="11">
    <location>
        <begin position="365"/>
        <end position="390"/>
    </location>
</feature>
<dbReference type="AlphaFoldDB" id="A0A7S9D168"/>
<evidence type="ECO:0000256" key="11">
    <source>
        <dbReference type="SAM" id="Phobius"/>
    </source>
</evidence>
<keyword evidence="3" id="KW-0050">Antiport</keyword>
<feature type="transmembrane region" description="Helical" evidence="11">
    <location>
        <begin position="178"/>
        <end position="200"/>
    </location>
</feature>
<evidence type="ECO:0000256" key="5">
    <source>
        <dbReference type="ARBA" id="ARBA00022989"/>
    </source>
</evidence>
<dbReference type="KEGG" id="bcou:IC761_22455"/>
<organism evidence="13 14">
    <name type="scientific">Bradyrhizobium commune</name>
    <dbReference type="NCBI Taxonomy" id="83627"/>
    <lineage>
        <taxon>Bacteria</taxon>
        <taxon>Pseudomonadati</taxon>
        <taxon>Pseudomonadota</taxon>
        <taxon>Alphaproteobacteria</taxon>
        <taxon>Hyphomicrobiales</taxon>
        <taxon>Nitrobacteraceae</taxon>
        <taxon>Bradyrhizobium</taxon>
    </lineage>
</organism>
<evidence type="ECO:0000256" key="6">
    <source>
        <dbReference type="ARBA" id="ARBA00023053"/>
    </source>
</evidence>
<accession>A0A7S9D168</accession>
<evidence type="ECO:0000256" key="7">
    <source>
        <dbReference type="ARBA" id="ARBA00023065"/>
    </source>
</evidence>
<keyword evidence="4 11" id="KW-0812">Transmembrane</keyword>
<evidence type="ECO:0000256" key="8">
    <source>
        <dbReference type="ARBA" id="ARBA00023136"/>
    </source>
</evidence>
<gene>
    <name evidence="13" type="primary">nhaD</name>
    <name evidence="13" type="ORF">IC761_22455</name>
</gene>
<dbReference type="GO" id="GO:0016020">
    <property type="term" value="C:membrane"/>
    <property type="evidence" value="ECO:0007669"/>
    <property type="project" value="UniProtKB-SubCell"/>
</dbReference>
<dbReference type="Pfam" id="PF03600">
    <property type="entry name" value="CitMHS"/>
    <property type="match status" value="1"/>
</dbReference>
<dbReference type="InterPro" id="IPR045016">
    <property type="entry name" value="NhaD-like"/>
</dbReference>
<feature type="domain" description="Citrate transporter-like" evidence="12">
    <location>
        <begin position="14"/>
        <end position="348"/>
    </location>
</feature>
<name>A0A7S9D168_9BRAD</name>
<evidence type="ECO:0000256" key="2">
    <source>
        <dbReference type="ARBA" id="ARBA00022448"/>
    </source>
</evidence>
<feature type="transmembrane region" description="Helical" evidence="11">
    <location>
        <begin position="58"/>
        <end position="79"/>
    </location>
</feature>
<evidence type="ECO:0000256" key="4">
    <source>
        <dbReference type="ARBA" id="ARBA00022692"/>
    </source>
</evidence>
<dbReference type="GO" id="GO:0006814">
    <property type="term" value="P:sodium ion transport"/>
    <property type="evidence" value="ECO:0007669"/>
    <property type="project" value="UniProtKB-KW"/>
</dbReference>
<keyword evidence="7" id="KW-0406">Ion transport</keyword>
<dbReference type="NCBIfam" id="NF038006">
    <property type="entry name" value="NhaD_1"/>
    <property type="match status" value="1"/>
</dbReference>
<keyword evidence="9" id="KW-0739">Sodium transport</keyword>
<dbReference type="RefSeq" id="WP_195798811.1">
    <property type="nucleotide sequence ID" value="NZ_CP061379.1"/>
</dbReference>
<feature type="transmembrane region" description="Helical" evidence="11">
    <location>
        <begin position="139"/>
        <end position="158"/>
    </location>
</feature>
<keyword evidence="2" id="KW-0813">Transport</keyword>
<dbReference type="Proteomes" id="UP000594621">
    <property type="component" value="Chromosome"/>
</dbReference>